<feature type="site" description="Important for substrate specificity" evidence="3">
    <location>
        <position position="81"/>
    </location>
</feature>
<dbReference type="PANTHER" id="PTHR43213:SF5">
    <property type="entry name" value="BIFUNCTIONAL DTTP_UTP PYROPHOSPHATASE_METHYLTRANSFERASE PROTEIN-RELATED"/>
    <property type="match status" value="1"/>
</dbReference>
<comment type="catalytic activity">
    <reaction evidence="3">
        <text>UTP + H2O = UMP + diphosphate + H(+)</text>
        <dbReference type="Rhea" id="RHEA:29395"/>
        <dbReference type="ChEBI" id="CHEBI:15377"/>
        <dbReference type="ChEBI" id="CHEBI:15378"/>
        <dbReference type="ChEBI" id="CHEBI:33019"/>
        <dbReference type="ChEBI" id="CHEBI:46398"/>
        <dbReference type="ChEBI" id="CHEBI:57865"/>
        <dbReference type="EC" id="3.6.1.9"/>
    </reaction>
</comment>
<organism evidence="4 5">
    <name type="scientific">Eiseniibacteriota bacterium</name>
    <dbReference type="NCBI Taxonomy" id="2212470"/>
    <lineage>
        <taxon>Bacteria</taxon>
        <taxon>Candidatus Eiseniibacteriota</taxon>
    </lineage>
</organism>
<dbReference type="NCBIfam" id="TIGR00172">
    <property type="entry name" value="maf"/>
    <property type="match status" value="1"/>
</dbReference>
<keyword evidence="3" id="KW-0546">Nucleotide metabolism</keyword>
<dbReference type="AlphaFoldDB" id="A0A956N7N4"/>
<dbReference type="HAMAP" id="MF_00528">
    <property type="entry name" value="Maf"/>
    <property type="match status" value="1"/>
</dbReference>
<dbReference type="Gene3D" id="3.90.950.10">
    <property type="match status" value="1"/>
</dbReference>
<comment type="similarity">
    <text evidence="3">Belongs to the Maf family. YhdE subfamily.</text>
</comment>
<protein>
    <recommendedName>
        <fullName evidence="3">dTTP/UTP pyrophosphatase</fullName>
        <shortName evidence="3">dTTPase/UTPase</shortName>
        <ecNumber evidence="3">3.6.1.9</ecNumber>
    </recommendedName>
    <alternativeName>
        <fullName evidence="3">Nucleoside triphosphate pyrophosphatase</fullName>
    </alternativeName>
    <alternativeName>
        <fullName evidence="3">Nucleotide pyrophosphatase</fullName>
        <shortName evidence="3">Nucleotide PPase</shortName>
    </alternativeName>
</protein>
<dbReference type="SUPFAM" id="SSF52972">
    <property type="entry name" value="ITPase-like"/>
    <property type="match status" value="1"/>
</dbReference>
<dbReference type="PANTHER" id="PTHR43213">
    <property type="entry name" value="BIFUNCTIONAL DTTP/UTP PYROPHOSPHATASE/METHYLTRANSFERASE PROTEIN-RELATED"/>
    <property type="match status" value="1"/>
</dbReference>
<gene>
    <name evidence="4" type="primary">maf</name>
    <name evidence="4" type="ORF">KDA27_00525</name>
</gene>
<comment type="cofactor">
    <cofactor evidence="1 3">
        <name>a divalent metal cation</name>
        <dbReference type="ChEBI" id="CHEBI:60240"/>
    </cofactor>
</comment>
<dbReference type="InterPro" id="IPR003697">
    <property type="entry name" value="Maf-like"/>
</dbReference>
<dbReference type="Proteomes" id="UP000739538">
    <property type="component" value="Unassembled WGS sequence"/>
</dbReference>
<sequence length="203" mass="22235">MRLLGLARGPIALASKSPRRRELLGRLEVPHFCVDVDVLEGDLEPGEAPEDYVVRLSRRKLAAARSAAEEGGAYVVLAADTVVVLGDEVLEKPVDKADAARLLGKISGRWHDVWTGIALHRLHDDRILTHAERSRVHIDLGDAETRDAYIETNEPMDKAGAYGIQGFGGLFVPHIEGDYFNVMGLPLAALRALCLRLEADEAR</sequence>
<dbReference type="Pfam" id="PF02545">
    <property type="entry name" value="Maf"/>
    <property type="match status" value="1"/>
</dbReference>
<evidence type="ECO:0000313" key="4">
    <source>
        <dbReference type="EMBL" id="MCA9754255.1"/>
    </source>
</evidence>
<dbReference type="GO" id="GO:0009117">
    <property type="term" value="P:nucleotide metabolic process"/>
    <property type="evidence" value="ECO:0007669"/>
    <property type="project" value="UniProtKB-KW"/>
</dbReference>
<feature type="site" description="Important for substrate specificity" evidence="3">
    <location>
        <position position="165"/>
    </location>
</feature>
<evidence type="ECO:0000313" key="5">
    <source>
        <dbReference type="Proteomes" id="UP000739538"/>
    </source>
</evidence>
<proteinExistence type="inferred from homology"/>
<evidence type="ECO:0000256" key="3">
    <source>
        <dbReference type="HAMAP-Rule" id="MF_00528"/>
    </source>
</evidence>
<evidence type="ECO:0000256" key="2">
    <source>
        <dbReference type="ARBA" id="ARBA00022801"/>
    </source>
</evidence>
<comment type="subcellular location">
    <subcellularLocation>
        <location evidence="3">Cytoplasm</location>
    </subcellularLocation>
</comment>
<name>A0A956N7N4_UNCEI</name>
<feature type="active site" description="Proton acceptor" evidence="3">
    <location>
        <position position="80"/>
    </location>
</feature>
<keyword evidence="3" id="KW-0963">Cytoplasm</keyword>
<comment type="caution">
    <text evidence="4">The sequence shown here is derived from an EMBL/GenBank/DDBJ whole genome shotgun (WGS) entry which is preliminary data.</text>
</comment>
<reference evidence="4" key="1">
    <citation type="submission" date="2020-04" db="EMBL/GenBank/DDBJ databases">
        <authorList>
            <person name="Zhang T."/>
        </authorList>
    </citation>
    <scope>NUCLEOTIDE SEQUENCE</scope>
    <source>
        <strain evidence="4">HKST-UBA02</strain>
    </source>
</reference>
<comment type="caution">
    <text evidence="3">Lacks conserved residue(s) required for the propagation of feature annotation.</text>
</comment>
<dbReference type="PIRSF" id="PIRSF006305">
    <property type="entry name" value="Maf"/>
    <property type="match status" value="1"/>
</dbReference>
<accession>A0A956N7N4</accession>
<dbReference type="CDD" id="cd00555">
    <property type="entry name" value="Maf"/>
    <property type="match status" value="1"/>
</dbReference>
<comment type="catalytic activity">
    <reaction evidence="3">
        <text>dTTP + H2O = dTMP + diphosphate + H(+)</text>
        <dbReference type="Rhea" id="RHEA:28534"/>
        <dbReference type="ChEBI" id="CHEBI:15377"/>
        <dbReference type="ChEBI" id="CHEBI:15378"/>
        <dbReference type="ChEBI" id="CHEBI:33019"/>
        <dbReference type="ChEBI" id="CHEBI:37568"/>
        <dbReference type="ChEBI" id="CHEBI:63528"/>
        <dbReference type="EC" id="3.6.1.9"/>
    </reaction>
</comment>
<dbReference type="InterPro" id="IPR029001">
    <property type="entry name" value="ITPase-like_fam"/>
</dbReference>
<dbReference type="EC" id="3.6.1.9" evidence="3"/>
<keyword evidence="2 3" id="KW-0378">Hydrolase</keyword>
<dbReference type="EMBL" id="JAGQHS010000001">
    <property type="protein sequence ID" value="MCA9754255.1"/>
    <property type="molecule type" value="Genomic_DNA"/>
</dbReference>
<dbReference type="GO" id="GO:0005737">
    <property type="term" value="C:cytoplasm"/>
    <property type="evidence" value="ECO:0007669"/>
    <property type="project" value="UniProtKB-SubCell"/>
</dbReference>
<dbReference type="GO" id="GO:0047429">
    <property type="term" value="F:nucleoside triphosphate diphosphatase activity"/>
    <property type="evidence" value="ECO:0007669"/>
    <property type="project" value="UniProtKB-EC"/>
</dbReference>
<reference evidence="4" key="2">
    <citation type="journal article" date="2021" name="Microbiome">
        <title>Successional dynamics and alternative stable states in a saline activated sludge microbial community over 9 years.</title>
        <authorList>
            <person name="Wang Y."/>
            <person name="Ye J."/>
            <person name="Ju F."/>
            <person name="Liu L."/>
            <person name="Boyd J.A."/>
            <person name="Deng Y."/>
            <person name="Parks D.H."/>
            <person name="Jiang X."/>
            <person name="Yin X."/>
            <person name="Woodcroft B.J."/>
            <person name="Tyson G.W."/>
            <person name="Hugenholtz P."/>
            <person name="Polz M.F."/>
            <person name="Zhang T."/>
        </authorList>
    </citation>
    <scope>NUCLEOTIDE SEQUENCE</scope>
    <source>
        <strain evidence="4">HKST-UBA02</strain>
    </source>
</reference>
<comment type="function">
    <text evidence="3">Nucleoside triphosphate pyrophosphatase that hydrolyzes dTTP and UTP. May have a dual role in cell division arrest and in preventing the incorporation of modified nucleotides into cellular nucleic acids.</text>
</comment>
<evidence type="ECO:0000256" key="1">
    <source>
        <dbReference type="ARBA" id="ARBA00001968"/>
    </source>
</evidence>
<feature type="site" description="Important for substrate specificity" evidence="3">
    <location>
        <position position="19"/>
    </location>
</feature>